<keyword evidence="6" id="KW-1185">Reference proteome</keyword>
<dbReference type="InterPro" id="IPR002110">
    <property type="entry name" value="Ankyrin_rpt"/>
</dbReference>
<accession>A0ABD2VUK8</accession>
<reference evidence="5 6" key="1">
    <citation type="journal article" date="2024" name="bioRxiv">
        <title>A reference genome for Trichogramma kaykai: A tiny desert-dwelling parasitoid wasp with competing sex-ratio distorters.</title>
        <authorList>
            <person name="Culotta J."/>
            <person name="Lindsey A.R."/>
        </authorList>
    </citation>
    <scope>NUCLEOTIDE SEQUENCE [LARGE SCALE GENOMIC DNA]</scope>
    <source>
        <strain evidence="5 6">KSX58</strain>
    </source>
</reference>
<evidence type="ECO:0000256" key="2">
    <source>
        <dbReference type="ARBA" id="ARBA00023043"/>
    </source>
</evidence>
<keyword evidence="2 3" id="KW-0040">ANK repeat</keyword>
<dbReference type="PROSITE" id="PS50297">
    <property type="entry name" value="ANK_REP_REGION"/>
    <property type="match status" value="2"/>
</dbReference>
<evidence type="ECO:0000256" key="3">
    <source>
        <dbReference type="PROSITE-ProRule" id="PRU00023"/>
    </source>
</evidence>
<dbReference type="EMBL" id="JBJJXI010000175">
    <property type="protein sequence ID" value="KAL3384358.1"/>
    <property type="molecule type" value="Genomic_DNA"/>
</dbReference>
<gene>
    <name evidence="5" type="ORF">TKK_019952</name>
</gene>
<evidence type="ECO:0000313" key="5">
    <source>
        <dbReference type="EMBL" id="KAL3384358.1"/>
    </source>
</evidence>
<feature type="region of interest" description="Disordered" evidence="4">
    <location>
        <begin position="264"/>
        <end position="283"/>
    </location>
</feature>
<evidence type="ECO:0000256" key="1">
    <source>
        <dbReference type="ARBA" id="ARBA00022737"/>
    </source>
</evidence>
<dbReference type="Proteomes" id="UP001627154">
    <property type="component" value="Unassembled WGS sequence"/>
</dbReference>
<dbReference type="SUPFAM" id="SSF48403">
    <property type="entry name" value="Ankyrin repeat"/>
    <property type="match status" value="1"/>
</dbReference>
<evidence type="ECO:0000256" key="4">
    <source>
        <dbReference type="SAM" id="MobiDB-lite"/>
    </source>
</evidence>
<organism evidence="5 6">
    <name type="scientific">Trichogramma kaykai</name>
    <dbReference type="NCBI Taxonomy" id="54128"/>
    <lineage>
        <taxon>Eukaryota</taxon>
        <taxon>Metazoa</taxon>
        <taxon>Ecdysozoa</taxon>
        <taxon>Arthropoda</taxon>
        <taxon>Hexapoda</taxon>
        <taxon>Insecta</taxon>
        <taxon>Pterygota</taxon>
        <taxon>Neoptera</taxon>
        <taxon>Endopterygota</taxon>
        <taxon>Hymenoptera</taxon>
        <taxon>Apocrita</taxon>
        <taxon>Proctotrupomorpha</taxon>
        <taxon>Chalcidoidea</taxon>
        <taxon>Trichogrammatidae</taxon>
        <taxon>Trichogramma</taxon>
    </lineage>
</organism>
<dbReference type="AlphaFoldDB" id="A0ABD2VUK8"/>
<keyword evidence="1" id="KW-0677">Repeat</keyword>
<feature type="repeat" description="ANK" evidence="3">
    <location>
        <begin position="133"/>
        <end position="165"/>
    </location>
</feature>
<comment type="caution">
    <text evidence="5">The sequence shown here is derived from an EMBL/GenBank/DDBJ whole genome shotgun (WGS) entry which is preliminary data.</text>
</comment>
<feature type="repeat" description="ANK" evidence="3">
    <location>
        <begin position="51"/>
        <end position="83"/>
    </location>
</feature>
<dbReference type="Pfam" id="PF12796">
    <property type="entry name" value="Ank_2"/>
    <property type="match status" value="1"/>
</dbReference>
<evidence type="ECO:0000313" key="6">
    <source>
        <dbReference type="Proteomes" id="UP001627154"/>
    </source>
</evidence>
<dbReference type="PANTHER" id="PTHR24171">
    <property type="entry name" value="ANKYRIN REPEAT DOMAIN-CONTAINING PROTEIN 39-RELATED"/>
    <property type="match status" value="1"/>
</dbReference>
<dbReference type="Gene3D" id="1.25.40.20">
    <property type="entry name" value="Ankyrin repeat-containing domain"/>
    <property type="match status" value="2"/>
</dbReference>
<name>A0ABD2VUK8_9HYME</name>
<dbReference type="PANTHER" id="PTHR24171:SF8">
    <property type="entry name" value="BRCA1-ASSOCIATED RING DOMAIN PROTEIN 1"/>
    <property type="match status" value="1"/>
</dbReference>
<protein>
    <submittedName>
        <fullName evidence="5">Uncharacterized protein</fullName>
    </submittedName>
</protein>
<sequence length="337" mass="38721">MSLIKFFVNNPQENYRDEHGFTYFHGACMAGKRITVLKLLRAGVDVNLDTYACSPLHIAAQYRQKEIVDVLLKRGADPNARDHEQSTPLHALSRPCFCEYASCDNFCDCQKPVDDIVRMLVEKKADIEARDRHGDSPLQSSVSRFHVELTRSLLKHGADLNSLNQDRMFSWNFTTFEMKNFALTLNIIELMELLQSAGYKMDLKTRFRMIKCWCRIKGYDTEHLIPDVEEKKTFINFSYFKIIHNKDPMMGKGQNAEGQTHIIIDPTSRRPGQRPDGEFSADSEVFPPPGELCICKTRKTVTGFSSKTPTHSPHFHVCKCIRNRSRGPPRRKSRTSE</sequence>
<proteinExistence type="predicted"/>
<dbReference type="SMART" id="SM00248">
    <property type="entry name" value="ANK"/>
    <property type="match status" value="4"/>
</dbReference>
<dbReference type="Pfam" id="PF00023">
    <property type="entry name" value="Ank"/>
    <property type="match status" value="1"/>
</dbReference>
<dbReference type="PROSITE" id="PS50088">
    <property type="entry name" value="ANK_REPEAT"/>
    <property type="match status" value="2"/>
</dbReference>
<dbReference type="InterPro" id="IPR036770">
    <property type="entry name" value="Ankyrin_rpt-contain_sf"/>
</dbReference>